<dbReference type="EMBL" id="GG692403">
    <property type="protein sequence ID" value="EER30724.1"/>
    <property type="molecule type" value="Genomic_DNA"/>
</dbReference>
<dbReference type="GeneID" id="8300935"/>
<dbReference type="VEuPathDB" id="FungiDB:CTRG_05720"/>
<dbReference type="InterPro" id="IPR019775">
    <property type="entry name" value="WD40_repeat_CS"/>
</dbReference>
<dbReference type="PANTHER" id="PTHR12616">
    <property type="entry name" value="VACUOLAR PROTEIN SORTING VPS41"/>
    <property type="match status" value="1"/>
</dbReference>
<evidence type="ECO:0000256" key="3">
    <source>
        <dbReference type="ARBA" id="ARBA00022737"/>
    </source>
</evidence>
<gene>
    <name evidence="7" type="ORF">CTRG_05720</name>
</gene>
<dbReference type="InterPro" id="IPR015943">
    <property type="entry name" value="WD40/YVTN_repeat-like_dom_sf"/>
</dbReference>
<evidence type="ECO:0000313" key="7">
    <source>
        <dbReference type="EMBL" id="EER30724.1"/>
    </source>
</evidence>
<dbReference type="InterPro" id="IPR045111">
    <property type="entry name" value="Vps41/Vps8"/>
</dbReference>
<feature type="repeat" description="WD" evidence="4">
    <location>
        <begin position="141"/>
        <end position="175"/>
    </location>
</feature>
<reference evidence="7 8" key="1">
    <citation type="journal article" date="2009" name="Nature">
        <title>Evolution of pathogenicity and sexual reproduction in eight Candida genomes.</title>
        <authorList>
            <person name="Butler G."/>
            <person name="Rasmussen M.D."/>
            <person name="Lin M.F."/>
            <person name="Santos M.A."/>
            <person name="Sakthikumar S."/>
            <person name="Munro C.A."/>
            <person name="Rheinbay E."/>
            <person name="Grabherr M."/>
            <person name="Forche A."/>
            <person name="Reedy J.L."/>
            <person name="Agrafioti I."/>
            <person name="Arnaud M.B."/>
            <person name="Bates S."/>
            <person name="Brown A.J."/>
            <person name="Brunke S."/>
            <person name="Costanzo M.C."/>
            <person name="Fitzpatrick D.A."/>
            <person name="de Groot P.W."/>
            <person name="Harris D."/>
            <person name="Hoyer L.L."/>
            <person name="Hube B."/>
            <person name="Klis F.M."/>
            <person name="Kodira C."/>
            <person name="Lennard N."/>
            <person name="Logue M.E."/>
            <person name="Martin R."/>
            <person name="Neiman A.M."/>
            <person name="Nikolaou E."/>
            <person name="Quail M.A."/>
            <person name="Quinn J."/>
            <person name="Santos M.C."/>
            <person name="Schmitzberger F.F."/>
            <person name="Sherlock G."/>
            <person name="Shah P."/>
            <person name="Silverstein K.A."/>
            <person name="Skrzypek M.S."/>
            <person name="Soll D."/>
            <person name="Staggs R."/>
            <person name="Stansfield I."/>
            <person name="Stumpf M.P."/>
            <person name="Sudbery P.E."/>
            <person name="Srikantha T."/>
            <person name="Zeng Q."/>
            <person name="Berman J."/>
            <person name="Berriman M."/>
            <person name="Heitman J."/>
            <person name="Gow N.A."/>
            <person name="Lorenz M.C."/>
            <person name="Birren B.W."/>
            <person name="Kellis M."/>
            <person name="Cuomo C.A."/>
        </authorList>
    </citation>
    <scope>NUCLEOTIDE SEQUENCE [LARGE SCALE GENOMIC DNA]</scope>
    <source>
        <strain evidence="8">ATCC MYA-3404 / T1</strain>
    </source>
</reference>
<dbReference type="OrthoDB" id="289913at2759"/>
<keyword evidence="8" id="KW-1185">Reference proteome</keyword>
<dbReference type="InterPro" id="IPR025941">
    <property type="entry name" value="Vps8_central_dom"/>
</dbReference>
<accession>C5MI27</accession>
<dbReference type="GO" id="GO:0030897">
    <property type="term" value="C:HOPS complex"/>
    <property type="evidence" value="ECO:0007669"/>
    <property type="project" value="TreeGrafter"/>
</dbReference>
<sequence>MSLISSPSSTSLLSNSSSATTLSPLRKTKFDDRSKTKTGISLRLYSSTDTALSKPKNDSNINDEEIGETTLKDIFKWNEMNDISKMINSHEFIQKYGNFQFFKSNSIYIGLVTTGAKIIIFNYRQEIEFVLSINTEELSLITCISFSGDCSHLCAGFEDGSIKIWNLKNGGNEEQEILPIYVIYPISLKSRFVQNVQGHIINTKITFVSFVGESNYEIISIDDSGLIFFHHGVKKFMNLIYTSSKLLGKNDANLKDEKFKILNCEMLPLGSSVEITDKMGIMAIMTSEILTIISTISLNDPKIPFVKQHFKIGKSKKVQGTSLDTCLSWFPSMKTSKGVTTNAKLCYVWNNVLTILELENQVFSNKVLKLINDSKDKNKVLSKLPIKMTCRWVSNHGIKSVKWIQSDIICVFTDNHEMRTFYYMDENLTAIANDSIDSTFQNINVSKRRIICNTSSKNLFIGQSLGWADILVNKLSEEAYGDALSIADNYYNSTNPGKLTIIGLPKDKKQRGELIQPYLVKIMKESLPHLFSDSDKKSYILLCLNIIAYINDVELLEQLYETVNDDQIYFHSLEWFILSGNIISLPPVVLKKLVQYYVREQNGDLLTEIICTLDIATLDIDLTIQLCKEYNMKECLIYIWNFVLHDYETPLIEFLKEIDKGGDDVRVYTYMAYILTGRQYPTDRFIETKLGEEDIARKSICDILFSSTSIPNIPCVNPDTIFPYLFTLLKFNSFEMLSTLNEFFEDPFLNEDPRLTRQYLIETLLDIYEINEEEFTPFDKCQLSIFISRNYPKYSQFLRLSESTLFEVIDNLCQNKNPDIVDDCELGLSSLLPVYDGQDYDEFIIEKLEMAKYYNVLISIYKSEGKYSNALETWLKKVNQEQVVDAEEEGSQLTNLLESSFNSSKNASDRLNLVKIIRENFAKFMRLDDQFVSLIEKFTPNLHLEVLKVNHDDDVYVFRYLRELFKISSADLAPYLTRYIELMVVHDKDQVVSFINQWKDKLEYDEIYDICEKNEIIEGKTILLVSKHEYEKALNVIISSMVADRPISNETQEDFSKLLRLSFSTIENNEISQELNQKLWIVLINQLVELSHDMEIHDFINECIHDSFIFINNCKNDSTFFEILNKFIMEDSNNDQKTISNIKKILHQVFISYSTDSEILKIIKYMLNKDIFKKMNEIKLKTLDGWIIETLNCSCCDGKLVGKGIDLNNHYLAFEQNEKQKIWKSSSTTCNDFEELRIIFFNCGHGYHKKCLKNLSVDNYCIVCDK</sequence>
<keyword evidence="2 4" id="KW-0853">WD repeat</keyword>
<name>C5MI27_CANTT</name>
<organism evidence="7 8">
    <name type="scientific">Candida tropicalis (strain ATCC MYA-3404 / T1)</name>
    <name type="common">Yeast</name>
    <dbReference type="NCBI Taxonomy" id="294747"/>
    <lineage>
        <taxon>Eukaryota</taxon>
        <taxon>Fungi</taxon>
        <taxon>Dikarya</taxon>
        <taxon>Ascomycota</taxon>
        <taxon>Saccharomycotina</taxon>
        <taxon>Pichiomycetes</taxon>
        <taxon>Debaryomycetaceae</taxon>
        <taxon>Candida/Lodderomyces clade</taxon>
        <taxon>Candida</taxon>
    </lineage>
</organism>
<dbReference type="Pfam" id="PF12816">
    <property type="entry name" value="TPR_Vps8"/>
    <property type="match status" value="1"/>
</dbReference>
<dbReference type="PROSITE" id="PS50082">
    <property type="entry name" value="WD_REPEATS_2"/>
    <property type="match status" value="1"/>
</dbReference>
<dbReference type="HOGENOM" id="CLU_000917_0_0_1"/>
<evidence type="ECO:0000256" key="1">
    <source>
        <dbReference type="ARBA" id="ARBA00009422"/>
    </source>
</evidence>
<comment type="similarity">
    <text evidence="1">Belongs to the VPS8 family.</text>
</comment>
<dbReference type="STRING" id="294747.C5MI27"/>
<dbReference type="PROSITE" id="PS00678">
    <property type="entry name" value="WD_REPEATS_1"/>
    <property type="match status" value="1"/>
</dbReference>
<dbReference type="Pfam" id="PF25066">
    <property type="entry name" value="TPR_VPS8_2"/>
    <property type="match status" value="1"/>
</dbReference>
<dbReference type="Pfam" id="PF23410">
    <property type="entry name" value="Beta-prop_VPS8"/>
    <property type="match status" value="1"/>
</dbReference>
<dbReference type="InterPro" id="IPR001680">
    <property type="entry name" value="WD40_rpt"/>
</dbReference>
<dbReference type="KEGG" id="ctp:CTRG_05720"/>
<dbReference type="SMART" id="SM00320">
    <property type="entry name" value="WD40"/>
    <property type="match status" value="2"/>
</dbReference>
<dbReference type="GO" id="GO:0034058">
    <property type="term" value="P:endosomal vesicle fusion"/>
    <property type="evidence" value="ECO:0007669"/>
    <property type="project" value="TreeGrafter"/>
</dbReference>
<dbReference type="SUPFAM" id="SSF50978">
    <property type="entry name" value="WD40 repeat-like"/>
    <property type="match status" value="1"/>
</dbReference>
<feature type="domain" description="Vacuolar protein sorting-associated protein 8 central" evidence="5">
    <location>
        <begin position="568"/>
        <end position="744"/>
    </location>
</feature>
<evidence type="ECO:0000259" key="5">
    <source>
        <dbReference type="Pfam" id="PF12816"/>
    </source>
</evidence>
<evidence type="ECO:0000256" key="4">
    <source>
        <dbReference type="PROSITE-ProRule" id="PRU00221"/>
    </source>
</evidence>
<dbReference type="Gene3D" id="2.130.10.10">
    <property type="entry name" value="YVTN repeat-like/Quinoprotein amine dehydrogenase"/>
    <property type="match status" value="1"/>
</dbReference>
<dbReference type="InterPro" id="IPR059070">
    <property type="entry name" value="TPR_VPS8_2"/>
</dbReference>
<evidence type="ECO:0000256" key="2">
    <source>
        <dbReference type="ARBA" id="ARBA00022574"/>
    </source>
</evidence>
<dbReference type="RefSeq" id="XP_002551422.1">
    <property type="nucleotide sequence ID" value="XM_002551376.1"/>
</dbReference>
<feature type="domain" description="VPS8-like TPR-like repeats" evidence="6">
    <location>
        <begin position="1115"/>
        <end position="1178"/>
    </location>
</feature>
<dbReference type="AlphaFoldDB" id="C5MI27"/>
<dbReference type="PANTHER" id="PTHR12616:SF8">
    <property type="entry name" value="VACUOLAR PROTEIN SORTING-ASSOCIATED PROTEIN 8 HOMOLOG"/>
    <property type="match status" value="1"/>
</dbReference>
<dbReference type="eggNOG" id="KOG2079">
    <property type="taxonomic scope" value="Eukaryota"/>
</dbReference>
<dbReference type="GO" id="GO:0005770">
    <property type="term" value="C:late endosome"/>
    <property type="evidence" value="ECO:0007669"/>
    <property type="project" value="TreeGrafter"/>
</dbReference>
<protein>
    <submittedName>
        <fullName evidence="7">Uncharacterized protein</fullName>
    </submittedName>
</protein>
<evidence type="ECO:0000313" key="8">
    <source>
        <dbReference type="Proteomes" id="UP000002037"/>
    </source>
</evidence>
<dbReference type="GO" id="GO:0006623">
    <property type="term" value="P:protein targeting to vacuole"/>
    <property type="evidence" value="ECO:0007669"/>
    <property type="project" value="InterPro"/>
</dbReference>
<dbReference type="InterPro" id="IPR036322">
    <property type="entry name" value="WD40_repeat_dom_sf"/>
</dbReference>
<evidence type="ECO:0000259" key="6">
    <source>
        <dbReference type="Pfam" id="PF25066"/>
    </source>
</evidence>
<proteinExistence type="inferred from homology"/>
<dbReference type="Proteomes" id="UP000002037">
    <property type="component" value="Unassembled WGS sequence"/>
</dbReference>
<keyword evidence="3" id="KW-0677">Repeat</keyword>
<dbReference type="Pfam" id="PF23413">
    <property type="entry name" value="zf_RING_Vps8_fungal"/>
    <property type="match status" value="1"/>
</dbReference>